<reference evidence="6" key="1">
    <citation type="submission" date="2019-09" db="EMBL/GenBank/DDBJ databases">
        <title>Characterisation of the sponge microbiome using genome-centric metagenomics.</title>
        <authorList>
            <person name="Engelberts J.P."/>
            <person name="Robbins S.J."/>
            <person name="De Goeij J.M."/>
            <person name="Aranda M."/>
            <person name="Bell S.C."/>
            <person name="Webster N.S."/>
        </authorList>
    </citation>
    <scope>NUCLEOTIDE SEQUENCE</scope>
    <source>
        <strain evidence="6">SB0661_bin_32</strain>
    </source>
</reference>
<dbReference type="PANTHER" id="PTHR30290:SF9">
    <property type="entry name" value="OLIGOPEPTIDE-BINDING PROTEIN APPA"/>
    <property type="match status" value="1"/>
</dbReference>
<keyword evidence="3 4" id="KW-0732">Signal</keyword>
<feature type="domain" description="Solute-binding protein family 5" evidence="5">
    <location>
        <begin position="96"/>
        <end position="453"/>
    </location>
</feature>
<dbReference type="CDD" id="cd00995">
    <property type="entry name" value="PBP2_NikA_DppA_OppA_like"/>
    <property type="match status" value="1"/>
</dbReference>
<feature type="signal peptide" evidence="4">
    <location>
        <begin position="1"/>
        <end position="28"/>
    </location>
</feature>
<protein>
    <submittedName>
        <fullName evidence="6">ABC transporter substrate-binding protein</fullName>
    </submittedName>
</protein>
<proteinExistence type="inferred from homology"/>
<comment type="caution">
    <text evidence="6">The sequence shown here is derived from an EMBL/GenBank/DDBJ whole genome shotgun (WGS) entry which is preliminary data.</text>
</comment>
<comment type="similarity">
    <text evidence="1">Belongs to the bacterial solute-binding protein 5 family.</text>
</comment>
<name>A0A6B1DAC4_9CHLR</name>
<organism evidence="6">
    <name type="scientific">Caldilineaceae bacterium SB0661_bin_32</name>
    <dbReference type="NCBI Taxonomy" id="2605255"/>
    <lineage>
        <taxon>Bacteria</taxon>
        <taxon>Bacillati</taxon>
        <taxon>Chloroflexota</taxon>
        <taxon>Caldilineae</taxon>
        <taxon>Caldilineales</taxon>
        <taxon>Caldilineaceae</taxon>
    </lineage>
</organism>
<dbReference type="PIRSF" id="PIRSF002741">
    <property type="entry name" value="MppA"/>
    <property type="match status" value="1"/>
</dbReference>
<dbReference type="PROSITE" id="PS51257">
    <property type="entry name" value="PROKAR_LIPOPROTEIN"/>
    <property type="match status" value="1"/>
</dbReference>
<evidence type="ECO:0000313" key="6">
    <source>
        <dbReference type="EMBL" id="MYC96688.1"/>
    </source>
</evidence>
<dbReference type="GO" id="GO:1904680">
    <property type="term" value="F:peptide transmembrane transporter activity"/>
    <property type="evidence" value="ECO:0007669"/>
    <property type="project" value="TreeGrafter"/>
</dbReference>
<dbReference type="Pfam" id="PF00496">
    <property type="entry name" value="SBP_bac_5"/>
    <property type="match status" value="1"/>
</dbReference>
<dbReference type="GO" id="GO:0042597">
    <property type="term" value="C:periplasmic space"/>
    <property type="evidence" value="ECO:0007669"/>
    <property type="project" value="UniProtKB-ARBA"/>
</dbReference>
<feature type="chain" id="PRO_5025349863" evidence="4">
    <location>
        <begin position="29"/>
        <end position="563"/>
    </location>
</feature>
<dbReference type="InterPro" id="IPR030678">
    <property type="entry name" value="Peptide/Ni-bd"/>
</dbReference>
<dbReference type="Gene3D" id="3.40.190.10">
    <property type="entry name" value="Periplasmic binding protein-like II"/>
    <property type="match status" value="1"/>
</dbReference>
<dbReference type="SUPFAM" id="SSF53850">
    <property type="entry name" value="Periplasmic binding protein-like II"/>
    <property type="match status" value="1"/>
</dbReference>
<dbReference type="GO" id="GO:0015833">
    <property type="term" value="P:peptide transport"/>
    <property type="evidence" value="ECO:0007669"/>
    <property type="project" value="TreeGrafter"/>
</dbReference>
<dbReference type="AlphaFoldDB" id="A0A6B1DAC4"/>
<evidence type="ECO:0000259" key="5">
    <source>
        <dbReference type="Pfam" id="PF00496"/>
    </source>
</evidence>
<evidence type="ECO:0000256" key="1">
    <source>
        <dbReference type="ARBA" id="ARBA00005695"/>
    </source>
</evidence>
<keyword evidence="2" id="KW-0813">Transport</keyword>
<evidence type="ECO:0000256" key="4">
    <source>
        <dbReference type="SAM" id="SignalP"/>
    </source>
</evidence>
<gene>
    <name evidence="6" type="ORF">F4X14_17110</name>
</gene>
<dbReference type="EMBL" id="VXMH01000094">
    <property type="protein sequence ID" value="MYC96688.1"/>
    <property type="molecule type" value="Genomic_DNA"/>
</dbReference>
<dbReference type="GO" id="GO:0043190">
    <property type="term" value="C:ATP-binding cassette (ABC) transporter complex"/>
    <property type="evidence" value="ECO:0007669"/>
    <property type="project" value="InterPro"/>
</dbReference>
<accession>A0A6B1DAC4</accession>
<evidence type="ECO:0000256" key="2">
    <source>
        <dbReference type="ARBA" id="ARBA00022448"/>
    </source>
</evidence>
<dbReference type="PANTHER" id="PTHR30290">
    <property type="entry name" value="PERIPLASMIC BINDING COMPONENT OF ABC TRANSPORTER"/>
    <property type="match status" value="1"/>
</dbReference>
<evidence type="ECO:0000256" key="3">
    <source>
        <dbReference type="ARBA" id="ARBA00022729"/>
    </source>
</evidence>
<sequence>MNNKHWHLTLIAMLVTFGMVMTACGAPAAPAPDTTSGGEAADTTMDEDGERVIRVGFRSNWAQGFNIFPYPTYKAQGDIEPYFYMPLLLHNRDFEAVPWLAREWELTQNCDSATFYLYEDAVWSDGTPLTSADVKYTFEMLSHPEVMNRNYGWVGEQEYVKGEADEIVGIVMVDDHTVRFDMQEGRNNCTPHHEEYGPRVGIVPKHIFEKFPLETLITGENPEAMNPTVVSGPFRLGDLERDVFFEAVAVDDWWGAKYFGEPKVDKIIAITMEHEAQLPALVAGDLDVTQYLQVSDIEGLEGNPDLKILVDESLGMLGIQFNRRPGSLPDKIRYAMEYATDRDAIVAAHTLGHGSKTYSWMANEGAYRAEDMVWREYDPEMAKQLIQEAIDAGEWDADRTIIFLDDAEKPIWNLWIDMMREVGLDVEMQIVGLAFPDKLLAGEYDVSEGGGGTVRGYSLRACYYFHRPLGRNYENTGWYDDEFGTLCKEARATLDDEVRTRNLARATKIWYDYGPWITFSTNMRVWGTRSNICGVVPNTTTGLVHRGGADYGLLDWYICDDEG</sequence>
<dbReference type="InterPro" id="IPR000914">
    <property type="entry name" value="SBP_5_dom"/>
</dbReference>
<dbReference type="InterPro" id="IPR039424">
    <property type="entry name" value="SBP_5"/>
</dbReference>
<dbReference type="Gene3D" id="3.10.105.10">
    <property type="entry name" value="Dipeptide-binding Protein, Domain 3"/>
    <property type="match status" value="1"/>
</dbReference>